<dbReference type="AlphaFoldDB" id="A0AAD9QVM6"/>
<accession>A0AAD9QVM6</accession>
<keyword evidence="5" id="KW-1185">Reference proteome</keyword>
<feature type="signal peptide" evidence="3">
    <location>
        <begin position="1"/>
        <end position="19"/>
    </location>
</feature>
<evidence type="ECO:0000313" key="5">
    <source>
        <dbReference type="Proteomes" id="UP001249851"/>
    </source>
</evidence>
<organism evidence="4 5">
    <name type="scientific">Acropora cervicornis</name>
    <name type="common">Staghorn coral</name>
    <dbReference type="NCBI Taxonomy" id="6130"/>
    <lineage>
        <taxon>Eukaryota</taxon>
        <taxon>Metazoa</taxon>
        <taxon>Cnidaria</taxon>
        <taxon>Anthozoa</taxon>
        <taxon>Hexacorallia</taxon>
        <taxon>Scleractinia</taxon>
        <taxon>Astrocoeniina</taxon>
        <taxon>Acroporidae</taxon>
        <taxon>Acropora</taxon>
    </lineage>
</organism>
<sequence>MANLTFAFICLFMVISARAERNCTGDPGEINPTTPPIDFKSLDGLFQLLQTPTFLYGAAFGACCILIVVFVLLLVYCCVKRLAERKEDLEEAFISDESGTKKKEKLVSIKCETTEVVALPNSYTDNTEDILREIEEAEYLVPLEDQNEGQENLYDNATEQRPLDGNPTSPSCVENGEEVVVDVDEDNDEREYSTPFDRGTGKQPIDPTKYRYEGLSRVYENCSEDRSYMNLNLQENEKETDEQRSASKDDCPPSPGYINVRGS</sequence>
<keyword evidence="2" id="KW-0472">Membrane</keyword>
<evidence type="ECO:0000313" key="4">
    <source>
        <dbReference type="EMBL" id="KAK2567906.1"/>
    </source>
</evidence>
<feature type="chain" id="PRO_5042069925" evidence="3">
    <location>
        <begin position="20"/>
        <end position="263"/>
    </location>
</feature>
<name>A0AAD9QVM6_ACRCE</name>
<feature type="transmembrane region" description="Helical" evidence="2">
    <location>
        <begin position="54"/>
        <end position="79"/>
    </location>
</feature>
<feature type="compositionally biased region" description="Basic and acidic residues" evidence="1">
    <location>
        <begin position="235"/>
        <end position="251"/>
    </location>
</feature>
<comment type="caution">
    <text evidence="4">The sequence shown here is derived from an EMBL/GenBank/DDBJ whole genome shotgun (WGS) entry which is preliminary data.</text>
</comment>
<dbReference type="EMBL" id="JARQWQ010000013">
    <property type="protein sequence ID" value="KAK2567906.1"/>
    <property type="molecule type" value="Genomic_DNA"/>
</dbReference>
<feature type="region of interest" description="Disordered" evidence="1">
    <location>
        <begin position="233"/>
        <end position="263"/>
    </location>
</feature>
<evidence type="ECO:0000256" key="2">
    <source>
        <dbReference type="SAM" id="Phobius"/>
    </source>
</evidence>
<keyword evidence="2" id="KW-1133">Transmembrane helix</keyword>
<feature type="region of interest" description="Disordered" evidence="1">
    <location>
        <begin position="184"/>
        <end position="207"/>
    </location>
</feature>
<proteinExistence type="predicted"/>
<reference evidence="4" key="1">
    <citation type="journal article" date="2023" name="G3 (Bethesda)">
        <title>Whole genome assembly and annotation of the endangered Caribbean coral Acropora cervicornis.</title>
        <authorList>
            <person name="Selwyn J.D."/>
            <person name="Vollmer S.V."/>
        </authorList>
    </citation>
    <scope>NUCLEOTIDE SEQUENCE</scope>
    <source>
        <strain evidence="4">K2</strain>
    </source>
</reference>
<evidence type="ECO:0000256" key="3">
    <source>
        <dbReference type="SAM" id="SignalP"/>
    </source>
</evidence>
<dbReference type="Proteomes" id="UP001249851">
    <property type="component" value="Unassembled WGS sequence"/>
</dbReference>
<keyword evidence="2" id="KW-0812">Transmembrane</keyword>
<reference evidence="4" key="2">
    <citation type="journal article" date="2023" name="Science">
        <title>Genomic signatures of disease resistance in endangered staghorn corals.</title>
        <authorList>
            <person name="Vollmer S.V."/>
            <person name="Selwyn J.D."/>
            <person name="Despard B.A."/>
            <person name="Roesel C.L."/>
        </authorList>
    </citation>
    <scope>NUCLEOTIDE SEQUENCE</scope>
    <source>
        <strain evidence="4">K2</strain>
    </source>
</reference>
<protein>
    <submittedName>
        <fullName evidence="4">Uncharacterized protein</fullName>
    </submittedName>
</protein>
<keyword evidence="3" id="KW-0732">Signal</keyword>
<evidence type="ECO:0000256" key="1">
    <source>
        <dbReference type="SAM" id="MobiDB-lite"/>
    </source>
</evidence>
<gene>
    <name evidence="4" type="ORF">P5673_007797</name>
</gene>